<dbReference type="InterPro" id="IPR014782">
    <property type="entry name" value="Peptidase_M1_dom"/>
</dbReference>
<dbReference type="GO" id="GO:0042277">
    <property type="term" value="F:peptide binding"/>
    <property type="evidence" value="ECO:0007669"/>
    <property type="project" value="TreeGrafter"/>
</dbReference>
<dbReference type="SUPFAM" id="SSF55486">
    <property type="entry name" value="Metalloproteases ('zincins'), catalytic domain"/>
    <property type="match status" value="1"/>
</dbReference>
<proteinExistence type="predicted"/>
<dbReference type="GO" id="GO:0016020">
    <property type="term" value="C:membrane"/>
    <property type="evidence" value="ECO:0007669"/>
    <property type="project" value="TreeGrafter"/>
</dbReference>
<accession>A0A3B7MH52</accession>
<dbReference type="OrthoDB" id="100605at2"/>
<reference evidence="3 4" key="1">
    <citation type="submission" date="2018-09" db="EMBL/GenBank/DDBJ databases">
        <title>Genome sequencing of strain 6GH32-13.</title>
        <authorList>
            <person name="Weon H.-Y."/>
            <person name="Heo J."/>
            <person name="Kwon S.-W."/>
        </authorList>
    </citation>
    <scope>NUCLEOTIDE SEQUENCE [LARGE SCALE GENOMIC DNA]</scope>
    <source>
        <strain evidence="3 4">5GH32-13</strain>
    </source>
</reference>
<feature type="transmembrane region" description="Helical" evidence="1">
    <location>
        <begin position="171"/>
        <end position="189"/>
    </location>
</feature>
<feature type="transmembrane region" description="Helical" evidence="1">
    <location>
        <begin position="356"/>
        <end position="376"/>
    </location>
</feature>
<keyword evidence="4" id="KW-1185">Reference proteome</keyword>
<dbReference type="Pfam" id="PF01433">
    <property type="entry name" value="Peptidase_M1"/>
    <property type="match status" value="1"/>
</dbReference>
<dbReference type="GO" id="GO:0005615">
    <property type="term" value="C:extracellular space"/>
    <property type="evidence" value="ECO:0007669"/>
    <property type="project" value="TreeGrafter"/>
</dbReference>
<dbReference type="GO" id="GO:0043171">
    <property type="term" value="P:peptide catabolic process"/>
    <property type="evidence" value="ECO:0007669"/>
    <property type="project" value="TreeGrafter"/>
</dbReference>
<dbReference type="Gene3D" id="1.10.390.10">
    <property type="entry name" value="Neutral Protease Domain 2"/>
    <property type="match status" value="1"/>
</dbReference>
<sequence length="1176" mass="131750">MLKNLLHFELKYHFKQVTFMVAFILFAGLGILITKGNFGGSELHQNSPYVISYITCFLSLFAIFVSTLFCANVVLRDTTYAMDGLIFTTSIERLPYFLVRLLGLLIAVFLILCAGVLGIYMGTQSVNPDQLGPFKISYFLHPLLVFGLPNIVFCCSVIFSVALLTRNMRAVYMTGVSLFILYFLGSILGNSPIMASSDKSTQGSQLLPYLLDPFGITSLLIETRSWPVTVRNSRLFPLEGAFLANRIGWMTLAILLLVLSYRYYRFRLPAAGKMRKQKNAVGPTTIIPYQSVATHPNGWAYQWATFRAQFKLEVASVFKHIPFLVMLALWIFLYAIELKENVLHGPYGIRFNAFTGAIVEEFVSIRPALLLLIFYAGELISRERSANMQGLVFSTPVRNTSLWAAKCATLAVLIAVLISANICIGIGLQFFTGFPQVDIPAYLSLYFYSGVPLLLFAILIVFIQTVVPNKYLGMLLSLTAVGLIIFSRRLGITHPLLRYAMLPELQYSPMNGFGHAAATVRWYLLYWAACAGVLSLLAAALWKGSSHTTFWQRLKTMGRQWQLPGKLLMAVCLLTWIGSGIYINSQLPAVNTGRTNGTGKNWKVAYEQKYKSQSQVSQPYIVAVKTEVDLYPAAGRYTVKGSYRLRNESAQPISTLWLGVDPDVTSIQFAIPQARLTTADEGFKQYFYTLATPLQPGMETTIQFSMEVKRSPFAPFNSEHSVVSNGSYIELEKYVPFLGYNDRFETGDAALRKAQGLPPMAASTSADTSYHRIDFETVVSTVPDQQVVTAGTLQKTWQTNGRSYFHYKTEQPIAFMFALSSARYAVQKEQHRGIELSVYYVPGEANNLPTLLQAMKDALDYGQANFGPYPLRQLTLAAIPHYPGAATAYPGVVFSAEKINFMSNLSDTSRFNHTYALTAHEVAHQWWANALAPLDAPGRAVLTESLAKYTEYMVTQRRYGQQYLRSLLQADNNLYFAFRNMTGEPELPLLQANQPYLYYQKGGLSLYAIQEMLGEDRMNQSLQRLINKHGFPHSKATTTDLLTELGTGATADQSKRMDDLFKQVITYDNRLRVVRCDTLPDGRFKLQLQVSIGKTNEAGAKPQALTPDEVFTLAVYDSPSDRWTRHTAPAYQEQHRFTRAITDLTIVVNKKPAVAVIDPYGYWLDADQSNNAEVVK</sequence>
<feature type="transmembrane region" description="Helical" evidence="1">
    <location>
        <begin position="96"/>
        <end position="120"/>
    </location>
</feature>
<gene>
    <name evidence="3" type="ORF">D3H65_05895</name>
</gene>
<feature type="transmembrane region" description="Helical" evidence="1">
    <location>
        <begin position="317"/>
        <end position="336"/>
    </location>
</feature>
<evidence type="ECO:0000313" key="4">
    <source>
        <dbReference type="Proteomes" id="UP000263900"/>
    </source>
</evidence>
<feature type="transmembrane region" description="Helical" evidence="1">
    <location>
        <begin position="520"/>
        <end position="542"/>
    </location>
</feature>
<dbReference type="PANTHER" id="PTHR11533:SF174">
    <property type="entry name" value="PUROMYCIN-SENSITIVE AMINOPEPTIDASE-RELATED"/>
    <property type="match status" value="1"/>
</dbReference>
<dbReference type="InterPro" id="IPR050344">
    <property type="entry name" value="Peptidase_M1_aminopeptidases"/>
</dbReference>
<dbReference type="RefSeq" id="WP_119049376.1">
    <property type="nucleotide sequence ID" value="NZ_CP032157.1"/>
</dbReference>
<dbReference type="PANTHER" id="PTHR11533">
    <property type="entry name" value="PROTEASE M1 ZINC METALLOPROTEASE"/>
    <property type="match status" value="1"/>
</dbReference>
<dbReference type="EMBL" id="CP032157">
    <property type="protein sequence ID" value="AXY73538.1"/>
    <property type="molecule type" value="Genomic_DNA"/>
</dbReference>
<dbReference type="KEGG" id="pseg:D3H65_05895"/>
<feature type="transmembrane region" description="Helical" evidence="1">
    <location>
        <begin position="12"/>
        <end position="31"/>
    </location>
</feature>
<name>A0A3B7MH52_9BACT</name>
<keyword evidence="1" id="KW-0472">Membrane</keyword>
<feature type="transmembrane region" description="Helical" evidence="1">
    <location>
        <begin position="140"/>
        <end position="164"/>
    </location>
</feature>
<feature type="domain" description="Peptidase M1 membrane alanine aminopeptidase" evidence="2">
    <location>
        <begin position="857"/>
        <end position="1050"/>
    </location>
</feature>
<evidence type="ECO:0000259" key="2">
    <source>
        <dbReference type="Pfam" id="PF01433"/>
    </source>
</evidence>
<feature type="transmembrane region" description="Helical" evidence="1">
    <location>
        <begin position="563"/>
        <end position="583"/>
    </location>
</feature>
<dbReference type="Proteomes" id="UP000263900">
    <property type="component" value="Chromosome"/>
</dbReference>
<evidence type="ECO:0000313" key="3">
    <source>
        <dbReference type="EMBL" id="AXY73538.1"/>
    </source>
</evidence>
<feature type="transmembrane region" description="Helical" evidence="1">
    <location>
        <begin position="51"/>
        <end position="75"/>
    </location>
</feature>
<dbReference type="InterPro" id="IPR027268">
    <property type="entry name" value="Peptidase_M4/M1_CTD_sf"/>
</dbReference>
<keyword evidence="1" id="KW-1133">Transmembrane helix</keyword>
<dbReference type="GO" id="GO:0005737">
    <property type="term" value="C:cytoplasm"/>
    <property type="evidence" value="ECO:0007669"/>
    <property type="project" value="TreeGrafter"/>
</dbReference>
<feature type="transmembrane region" description="Helical" evidence="1">
    <location>
        <begin position="408"/>
        <end position="431"/>
    </location>
</feature>
<feature type="transmembrane region" description="Helical" evidence="1">
    <location>
        <begin position="247"/>
        <end position="264"/>
    </location>
</feature>
<feature type="transmembrane region" description="Helical" evidence="1">
    <location>
        <begin position="475"/>
        <end position="500"/>
    </location>
</feature>
<organism evidence="3 4">
    <name type="scientific">Paraflavitalea soli</name>
    <dbReference type="NCBI Taxonomy" id="2315862"/>
    <lineage>
        <taxon>Bacteria</taxon>
        <taxon>Pseudomonadati</taxon>
        <taxon>Bacteroidota</taxon>
        <taxon>Chitinophagia</taxon>
        <taxon>Chitinophagales</taxon>
        <taxon>Chitinophagaceae</taxon>
        <taxon>Paraflavitalea</taxon>
    </lineage>
</organism>
<keyword evidence="1" id="KW-0812">Transmembrane</keyword>
<dbReference type="AlphaFoldDB" id="A0A3B7MH52"/>
<evidence type="ECO:0000256" key="1">
    <source>
        <dbReference type="SAM" id="Phobius"/>
    </source>
</evidence>
<dbReference type="GO" id="GO:0070006">
    <property type="term" value="F:metalloaminopeptidase activity"/>
    <property type="evidence" value="ECO:0007669"/>
    <property type="project" value="TreeGrafter"/>
</dbReference>
<protein>
    <recommendedName>
        <fullName evidence="2">Peptidase M1 membrane alanine aminopeptidase domain-containing protein</fullName>
    </recommendedName>
</protein>
<feature type="transmembrane region" description="Helical" evidence="1">
    <location>
        <begin position="443"/>
        <end position="463"/>
    </location>
</feature>
<dbReference type="GO" id="GO:0008270">
    <property type="term" value="F:zinc ion binding"/>
    <property type="evidence" value="ECO:0007669"/>
    <property type="project" value="InterPro"/>
</dbReference>